<evidence type="ECO:0000259" key="2">
    <source>
        <dbReference type="PROSITE" id="PS50980"/>
    </source>
</evidence>
<dbReference type="GO" id="GO:2001295">
    <property type="term" value="P:malonyl-CoA biosynthetic process"/>
    <property type="evidence" value="ECO:0007669"/>
    <property type="project" value="TreeGrafter"/>
</dbReference>
<dbReference type="PANTHER" id="PTHR42995:SF1">
    <property type="entry name" value="MALONATE DECARBOXYLASE BETA SUBUNIT"/>
    <property type="match status" value="1"/>
</dbReference>
<dbReference type="GO" id="GO:0003989">
    <property type="term" value="F:acetyl-CoA carboxylase activity"/>
    <property type="evidence" value="ECO:0007669"/>
    <property type="project" value="TreeGrafter"/>
</dbReference>
<dbReference type="GO" id="GO:0006633">
    <property type="term" value="P:fatty acid biosynthetic process"/>
    <property type="evidence" value="ECO:0007669"/>
    <property type="project" value="TreeGrafter"/>
</dbReference>
<evidence type="ECO:0000256" key="1">
    <source>
        <dbReference type="ARBA" id="ARBA00022679"/>
    </source>
</evidence>
<dbReference type="KEGG" id="buu:WS70_11065"/>
<reference evidence="3 4" key="1">
    <citation type="submission" date="2015-12" db="EMBL/GenBank/DDBJ databases">
        <title>Diversity of Burkholderia near neighbor genomes.</title>
        <authorList>
            <person name="Sahl J."/>
            <person name="Wagner D."/>
            <person name="Keim P."/>
        </authorList>
    </citation>
    <scope>NUCLEOTIDE SEQUENCE [LARGE SCALE GENOMIC DNA]</scope>
    <source>
        <strain evidence="3 4">BDU6</strain>
    </source>
</reference>
<dbReference type="NCBIfam" id="NF005530">
    <property type="entry name" value="PRK07189.1"/>
    <property type="match status" value="1"/>
</dbReference>
<dbReference type="RefSeq" id="WP_059597165.1">
    <property type="nucleotide sequence ID" value="NZ_CP013386.1"/>
</dbReference>
<proteinExistence type="predicted"/>
<dbReference type="SUPFAM" id="SSF52096">
    <property type="entry name" value="ClpP/crotonase"/>
    <property type="match status" value="1"/>
</dbReference>
<keyword evidence="1" id="KW-0808">Transferase</keyword>
<sequence length="315" mass="32972">MNAAATTAHPEFAPAGASWFEASARQRLAGLVDAGSFEEFIGPQDRLTSPHLPIFDLPQQFDDGMIVGRAALDGEPVLVAAQEGRFMGGAFGEVHGAKLTGLLRAARERRPMPVLILFDTGGVRLQEANAGEIAVSEIIRAVIDARAAGVPVVGLVGGRAGCYGGGGIIAACCSALAVSEQGRIGVSGPEVIESRRGVDEFDARDRALIWRTMGGKHRRLVGGAERFVDDTIDAFRDAAIALVARVRAGTAFGAATLAAEHARLVERIARFGECGDALDVWRALGAPDADAIPSLDGAAFASLADRLTEVRHDAR</sequence>
<dbReference type="Gene3D" id="3.90.226.10">
    <property type="entry name" value="2-enoyl-CoA Hydratase, Chain A, domain 1"/>
    <property type="match status" value="1"/>
</dbReference>
<gene>
    <name evidence="3" type="ORF">WS70_11065</name>
</gene>
<dbReference type="NCBIfam" id="TIGR03133">
    <property type="entry name" value="malonate_beta"/>
    <property type="match status" value="1"/>
</dbReference>
<protein>
    <submittedName>
        <fullName evidence="3">Malonate decarboxylase subunit beta</fullName>
    </submittedName>
</protein>
<feature type="domain" description="CoA carboxyltransferase N-terminal" evidence="2">
    <location>
        <begin position="1"/>
        <end position="251"/>
    </location>
</feature>
<dbReference type="PROSITE" id="PS50980">
    <property type="entry name" value="COA_CT_NTER"/>
    <property type="match status" value="1"/>
</dbReference>
<dbReference type="Pfam" id="PF01039">
    <property type="entry name" value="Carboxyl_trans"/>
    <property type="match status" value="1"/>
</dbReference>
<accession>A0A1B4FF90</accession>
<dbReference type="AlphaFoldDB" id="A0A1B4FF90"/>
<dbReference type="GO" id="GO:0005975">
    <property type="term" value="P:carbohydrate metabolic process"/>
    <property type="evidence" value="ECO:0007669"/>
    <property type="project" value="InterPro"/>
</dbReference>
<organism evidence="3 4">
    <name type="scientific">Burkholderia mayonis</name>
    <dbReference type="NCBI Taxonomy" id="1385591"/>
    <lineage>
        <taxon>Bacteria</taxon>
        <taxon>Pseudomonadati</taxon>
        <taxon>Pseudomonadota</taxon>
        <taxon>Betaproteobacteria</taxon>
        <taxon>Burkholderiales</taxon>
        <taxon>Burkholderiaceae</taxon>
        <taxon>Burkholderia</taxon>
        <taxon>pseudomallei group</taxon>
    </lineage>
</organism>
<dbReference type="InterPro" id="IPR029045">
    <property type="entry name" value="ClpP/crotonase-like_dom_sf"/>
</dbReference>
<name>A0A1B4FF90_9BURK</name>
<dbReference type="EMBL" id="CP013386">
    <property type="protein sequence ID" value="AOJ02299.1"/>
    <property type="molecule type" value="Genomic_DNA"/>
</dbReference>
<dbReference type="InterPro" id="IPR017556">
    <property type="entry name" value="Malonate_beta"/>
</dbReference>
<dbReference type="PANTHER" id="PTHR42995">
    <property type="entry name" value="ACETYL-COENZYME A CARBOXYLASE CARBOXYL TRANSFERASE SUBUNIT BETA, CHLOROPLASTIC"/>
    <property type="match status" value="1"/>
</dbReference>
<evidence type="ECO:0000313" key="3">
    <source>
        <dbReference type="EMBL" id="AOJ02299.1"/>
    </source>
</evidence>
<evidence type="ECO:0000313" key="4">
    <source>
        <dbReference type="Proteomes" id="UP000062519"/>
    </source>
</evidence>
<dbReference type="GO" id="GO:0016831">
    <property type="term" value="F:carboxy-lyase activity"/>
    <property type="evidence" value="ECO:0007669"/>
    <property type="project" value="InterPro"/>
</dbReference>
<dbReference type="Proteomes" id="UP000062519">
    <property type="component" value="Chromosome 1"/>
</dbReference>
<dbReference type="GO" id="GO:0016740">
    <property type="term" value="F:transferase activity"/>
    <property type="evidence" value="ECO:0007669"/>
    <property type="project" value="UniProtKB-KW"/>
</dbReference>
<keyword evidence="4" id="KW-1185">Reference proteome</keyword>
<dbReference type="InterPro" id="IPR011762">
    <property type="entry name" value="COA_CT_N"/>
</dbReference>
<dbReference type="InterPro" id="IPR034733">
    <property type="entry name" value="AcCoA_carboxyl_beta"/>
</dbReference>